<dbReference type="InterPro" id="IPR020103">
    <property type="entry name" value="PsdUridine_synth_cat_dom_sf"/>
</dbReference>
<dbReference type="PROSITE" id="PS50889">
    <property type="entry name" value="S4"/>
    <property type="match status" value="1"/>
</dbReference>
<accession>A0A433RTN0</accession>
<evidence type="ECO:0000256" key="4">
    <source>
        <dbReference type="PROSITE-ProRule" id="PRU00182"/>
    </source>
</evidence>
<comment type="caution">
    <text evidence="7">The sequence shown here is derived from an EMBL/GenBank/DDBJ whole genome shotgun (WGS) entry which is preliminary data.</text>
</comment>
<organism evidence="7 8">
    <name type="scientific">Candidatus Kurthia intestinigallinarum</name>
    <dbReference type="NCBI Taxonomy" id="1562256"/>
    <lineage>
        <taxon>Bacteria</taxon>
        <taxon>Bacillati</taxon>
        <taxon>Bacillota</taxon>
        <taxon>Bacilli</taxon>
        <taxon>Bacillales</taxon>
        <taxon>Caryophanaceae</taxon>
        <taxon>Kurthia</taxon>
    </lineage>
</organism>
<reference evidence="7 8" key="1">
    <citation type="submission" date="2014-11" db="EMBL/GenBank/DDBJ databases">
        <title>Genome sequence and analysis of novel Kurthia sp.</title>
        <authorList>
            <person name="Lawson J.N."/>
            <person name="Gonzalez J.E."/>
            <person name="Rinauldi L."/>
            <person name="Xuan Z."/>
            <person name="Firman A."/>
            <person name="Shaddox L."/>
            <person name="Trudeau A."/>
            <person name="Shah S."/>
            <person name="Reiman D."/>
        </authorList>
    </citation>
    <scope>NUCLEOTIDE SEQUENCE [LARGE SCALE GENOMIC DNA]</scope>
    <source>
        <strain evidence="7 8">3B1D</strain>
    </source>
</reference>
<dbReference type="Gene3D" id="3.30.2350.10">
    <property type="entry name" value="Pseudouridine synthase"/>
    <property type="match status" value="1"/>
</dbReference>
<dbReference type="PANTHER" id="PTHR21600">
    <property type="entry name" value="MITOCHONDRIAL RNA PSEUDOURIDINE SYNTHASE"/>
    <property type="match status" value="1"/>
</dbReference>
<sequence>MDNRYTITFTVKEPVLLRSALQGYGISKKALTAIKFHGGEITVNGQEQNVRYRLEANDTVVVKFPREELSEGLVPQQGDLDIIYEDNELLILNKAPYQSTIPSHVHLEGSTAAIVAGYFKAKNIPSTVHVVNRLDRDTSGLMCVAKHRHIHHIMSAQQQAHEIFREYEAIVHGHVTEDEASIIAPIGRVENSIIERMVREDGQHAHTDYRVLRRFVHEGEPMTHVRLRLHTGRTHQIRVHMKHIGHPLVGDDLYGGKRDAIPRQALHCVCLHLKHPLTKQSLEWHTTLPADMQSLLV</sequence>
<keyword evidence="4" id="KW-0694">RNA-binding</keyword>
<dbReference type="CDD" id="cd02869">
    <property type="entry name" value="PseudoU_synth_RluA_like"/>
    <property type="match status" value="1"/>
</dbReference>
<evidence type="ECO:0000256" key="2">
    <source>
        <dbReference type="ARBA" id="ARBA00010876"/>
    </source>
</evidence>
<dbReference type="GO" id="GO:0003723">
    <property type="term" value="F:RNA binding"/>
    <property type="evidence" value="ECO:0007669"/>
    <property type="project" value="UniProtKB-KW"/>
</dbReference>
<dbReference type="EMBL" id="JTFC01000031">
    <property type="protein sequence ID" value="RUS55523.1"/>
    <property type="molecule type" value="Genomic_DNA"/>
</dbReference>
<feature type="domain" description="Pseudouridine synthase RsuA/RluA-like" evidence="6">
    <location>
        <begin position="113"/>
        <end position="243"/>
    </location>
</feature>
<dbReference type="Proteomes" id="UP000288623">
    <property type="component" value="Unassembled WGS sequence"/>
</dbReference>
<comment type="catalytic activity">
    <reaction evidence="1 5">
        <text>a uridine in RNA = a pseudouridine in RNA</text>
        <dbReference type="Rhea" id="RHEA:48348"/>
        <dbReference type="Rhea" id="RHEA-COMP:12068"/>
        <dbReference type="Rhea" id="RHEA-COMP:12069"/>
        <dbReference type="ChEBI" id="CHEBI:65314"/>
        <dbReference type="ChEBI" id="CHEBI:65315"/>
    </reaction>
</comment>
<gene>
    <name evidence="7" type="ORF">QI30_11375</name>
</gene>
<evidence type="ECO:0000313" key="7">
    <source>
        <dbReference type="EMBL" id="RUS55523.1"/>
    </source>
</evidence>
<keyword evidence="5" id="KW-0413">Isomerase</keyword>
<dbReference type="GO" id="GO:0000455">
    <property type="term" value="P:enzyme-directed rRNA pseudouridine synthesis"/>
    <property type="evidence" value="ECO:0007669"/>
    <property type="project" value="TreeGrafter"/>
</dbReference>
<dbReference type="GO" id="GO:0140098">
    <property type="term" value="F:catalytic activity, acting on RNA"/>
    <property type="evidence" value="ECO:0007669"/>
    <property type="project" value="UniProtKB-ARBA"/>
</dbReference>
<dbReference type="InterPro" id="IPR006225">
    <property type="entry name" value="PsdUridine_synth_RluC/D"/>
</dbReference>
<keyword evidence="8" id="KW-1185">Reference proteome</keyword>
<dbReference type="InterPro" id="IPR050188">
    <property type="entry name" value="RluA_PseudoU_synthase"/>
</dbReference>
<dbReference type="GO" id="GO:0009982">
    <property type="term" value="F:pseudouridine synthase activity"/>
    <property type="evidence" value="ECO:0007669"/>
    <property type="project" value="InterPro"/>
</dbReference>
<dbReference type="PANTHER" id="PTHR21600:SF35">
    <property type="entry name" value="PSEUDOURIDINE SYNTHASE"/>
    <property type="match status" value="1"/>
</dbReference>
<dbReference type="AlphaFoldDB" id="A0A433RTN0"/>
<name>A0A433RTN0_9BACL</name>
<comment type="similarity">
    <text evidence="2 5">Belongs to the pseudouridine synthase RluA family.</text>
</comment>
<dbReference type="NCBIfam" id="TIGR00005">
    <property type="entry name" value="rluA_subfam"/>
    <property type="match status" value="1"/>
</dbReference>
<evidence type="ECO:0000256" key="3">
    <source>
        <dbReference type="PIRSR" id="PIRSR606225-1"/>
    </source>
</evidence>
<evidence type="ECO:0000259" key="6">
    <source>
        <dbReference type="Pfam" id="PF00849"/>
    </source>
</evidence>
<evidence type="ECO:0000256" key="5">
    <source>
        <dbReference type="RuleBase" id="RU362028"/>
    </source>
</evidence>
<evidence type="ECO:0000256" key="1">
    <source>
        <dbReference type="ARBA" id="ARBA00000073"/>
    </source>
</evidence>
<dbReference type="RefSeq" id="WP_126990854.1">
    <property type="nucleotide sequence ID" value="NZ_JTFC01000031.1"/>
</dbReference>
<feature type="active site" evidence="3">
    <location>
        <position position="135"/>
    </location>
</feature>
<dbReference type="Pfam" id="PF00849">
    <property type="entry name" value="PseudoU_synth_2"/>
    <property type="match status" value="1"/>
</dbReference>
<protein>
    <recommendedName>
        <fullName evidence="5">Pseudouridine synthase</fullName>
        <ecNumber evidence="5">5.4.99.-</ecNumber>
    </recommendedName>
</protein>
<evidence type="ECO:0000313" key="8">
    <source>
        <dbReference type="Proteomes" id="UP000288623"/>
    </source>
</evidence>
<dbReference type="SUPFAM" id="SSF55120">
    <property type="entry name" value="Pseudouridine synthase"/>
    <property type="match status" value="1"/>
</dbReference>
<comment type="function">
    <text evidence="5">Responsible for synthesis of pseudouridine from uracil.</text>
</comment>
<dbReference type="EC" id="5.4.99.-" evidence="5"/>
<dbReference type="InterPro" id="IPR006145">
    <property type="entry name" value="PsdUridine_synth_RsuA/RluA"/>
</dbReference>
<dbReference type="OrthoDB" id="9807829at2"/>
<proteinExistence type="inferred from homology"/>